<dbReference type="AlphaFoldDB" id="A0A6J1BR20"/>
<dbReference type="Pfam" id="PF03330">
    <property type="entry name" value="DPBB_1"/>
    <property type="match status" value="1"/>
</dbReference>
<evidence type="ECO:0000313" key="3">
    <source>
        <dbReference type="Proteomes" id="UP000504603"/>
    </source>
</evidence>
<dbReference type="CDD" id="cd22269">
    <property type="entry name" value="DPBB_EG45-like"/>
    <property type="match status" value="1"/>
</dbReference>
<dbReference type="KEGG" id="mcha:111004656"/>
<feature type="signal peptide" evidence="1">
    <location>
        <begin position="1"/>
        <end position="21"/>
    </location>
</feature>
<evidence type="ECO:0000259" key="2">
    <source>
        <dbReference type="PROSITE" id="PS50842"/>
    </source>
</evidence>
<dbReference type="InterPro" id="IPR007112">
    <property type="entry name" value="Expansin/allergen_DPBB_dom"/>
</dbReference>
<dbReference type="InterPro" id="IPR036908">
    <property type="entry name" value="RlpA-like_sf"/>
</dbReference>
<evidence type="ECO:0000313" key="4">
    <source>
        <dbReference type="RefSeq" id="XP_022131452.1"/>
    </source>
</evidence>
<dbReference type="PANTHER" id="PTHR47480:SF1">
    <property type="entry name" value="EG45-LIKE DOMAIN CONTAINING PROTEIN 1"/>
    <property type="match status" value="1"/>
</dbReference>
<protein>
    <submittedName>
        <fullName evidence="4">EG45-like domain containing protein</fullName>
    </submittedName>
</protein>
<proteinExistence type="predicted"/>
<dbReference type="InterPro" id="IPR009009">
    <property type="entry name" value="RlpA-like_DPBB"/>
</dbReference>
<dbReference type="OrthoDB" id="587249at2759"/>
<dbReference type="Proteomes" id="UP000504603">
    <property type="component" value="Unplaced"/>
</dbReference>
<sequence length="136" mass="14379">MSKPVFFSLIFVASLFHLSHGDVGSATFYNPPYSPTACGGGDLSQFPTNNLFAAAGEGIWDNGAACGRNYQVRCLSATVPKACMPDQIIQITIVDRAATAVSKAASGGRTMVLSTTAYKSIVQGSTSFVNIEYREV</sequence>
<feature type="chain" id="PRO_5026680985" evidence="1">
    <location>
        <begin position="22"/>
        <end position="136"/>
    </location>
</feature>
<dbReference type="GeneID" id="111004656"/>
<dbReference type="Gene3D" id="2.40.40.10">
    <property type="entry name" value="RlpA-like domain"/>
    <property type="match status" value="1"/>
</dbReference>
<keyword evidence="3" id="KW-1185">Reference proteome</keyword>
<gene>
    <name evidence="4" type="primary">LOC111004656</name>
</gene>
<accession>A0A6J1BR20</accession>
<dbReference type="SUPFAM" id="SSF50685">
    <property type="entry name" value="Barwin-like endoglucanases"/>
    <property type="match status" value="1"/>
</dbReference>
<keyword evidence="1" id="KW-0732">Signal</keyword>
<reference evidence="4" key="1">
    <citation type="submission" date="2025-08" db="UniProtKB">
        <authorList>
            <consortium name="RefSeq"/>
        </authorList>
    </citation>
    <scope>IDENTIFICATION</scope>
    <source>
        <strain evidence="4">OHB3-1</strain>
    </source>
</reference>
<dbReference type="PROSITE" id="PS50842">
    <property type="entry name" value="EXPANSIN_EG45"/>
    <property type="match status" value="1"/>
</dbReference>
<dbReference type="PANTHER" id="PTHR47480">
    <property type="entry name" value="EG45-LIKE DOMAIN CONTAINING PROTEIN"/>
    <property type="match status" value="1"/>
</dbReference>
<dbReference type="RefSeq" id="XP_022131452.1">
    <property type="nucleotide sequence ID" value="XM_022275760.1"/>
</dbReference>
<organism evidence="3 4">
    <name type="scientific">Momordica charantia</name>
    <name type="common">Bitter gourd</name>
    <name type="synonym">Balsam pear</name>
    <dbReference type="NCBI Taxonomy" id="3673"/>
    <lineage>
        <taxon>Eukaryota</taxon>
        <taxon>Viridiplantae</taxon>
        <taxon>Streptophyta</taxon>
        <taxon>Embryophyta</taxon>
        <taxon>Tracheophyta</taxon>
        <taxon>Spermatophyta</taxon>
        <taxon>Magnoliopsida</taxon>
        <taxon>eudicotyledons</taxon>
        <taxon>Gunneridae</taxon>
        <taxon>Pentapetalae</taxon>
        <taxon>rosids</taxon>
        <taxon>fabids</taxon>
        <taxon>Cucurbitales</taxon>
        <taxon>Cucurbitaceae</taxon>
        <taxon>Momordiceae</taxon>
        <taxon>Momordica</taxon>
    </lineage>
</organism>
<name>A0A6J1BR20_MOMCH</name>
<evidence type="ECO:0000256" key="1">
    <source>
        <dbReference type="SAM" id="SignalP"/>
    </source>
</evidence>
<feature type="domain" description="Expansin-like EG45" evidence="2">
    <location>
        <begin position="35"/>
        <end position="136"/>
    </location>
</feature>